<dbReference type="Proteomes" id="UP001224622">
    <property type="component" value="Unassembled WGS sequence"/>
</dbReference>
<dbReference type="PANTHER" id="PTHR38777:SF1">
    <property type="entry name" value="DNAK SUPPRESSOR PROTEIN"/>
    <property type="match status" value="1"/>
</dbReference>
<evidence type="ECO:0000313" key="6">
    <source>
        <dbReference type="EMBL" id="MDQ9126258.1"/>
    </source>
</evidence>
<feature type="domain" description="Zinc finger DksA/TraR C4-type" evidence="5">
    <location>
        <begin position="35"/>
        <end position="64"/>
    </location>
</feature>
<sequence>MADLMDIVQERQALILDAQIANARKSSVMPSAFKCEDCDAPIPEARRIALLGVETCVTCQHQREAKRRHYAVQA</sequence>
<dbReference type="PANTHER" id="PTHR38777">
    <property type="entry name" value="FELS-2 PROPHAGE PROTEIN"/>
    <property type="match status" value="1"/>
</dbReference>
<dbReference type="Gene3D" id="1.20.120.910">
    <property type="entry name" value="DksA, coiled-coil domain"/>
    <property type="match status" value="1"/>
</dbReference>
<dbReference type="GO" id="GO:1900378">
    <property type="term" value="P:positive regulation of secondary metabolite biosynthetic process"/>
    <property type="evidence" value="ECO:0007669"/>
    <property type="project" value="TreeGrafter"/>
</dbReference>
<keyword evidence="2" id="KW-0863">Zinc-finger</keyword>
<evidence type="ECO:0000313" key="7">
    <source>
        <dbReference type="Proteomes" id="UP001224622"/>
    </source>
</evidence>
<dbReference type="PROSITE" id="PS51128">
    <property type="entry name" value="ZF_DKSA_2"/>
    <property type="match status" value="1"/>
</dbReference>
<dbReference type="InterPro" id="IPR000962">
    <property type="entry name" value="Znf_DskA_TraR"/>
</dbReference>
<feature type="zinc finger region" description="dksA C4-type" evidence="4">
    <location>
        <begin position="35"/>
        <end position="59"/>
    </location>
</feature>
<organism evidence="6 7">
    <name type="scientific">Serratia fonticola</name>
    <dbReference type="NCBI Taxonomy" id="47917"/>
    <lineage>
        <taxon>Bacteria</taxon>
        <taxon>Pseudomonadati</taxon>
        <taxon>Pseudomonadota</taxon>
        <taxon>Gammaproteobacteria</taxon>
        <taxon>Enterobacterales</taxon>
        <taxon>Yersiniaceae</taxon>
        <taxon>Serratia</taxon>
    </lineage>
</organism>
<proteinExistence type="predicted"/>
<evidence type="ECO:0000256" key="2">
    <source>
        <dbReference type="ARBA" id="ARBA00022771"/>
    </source>
</evidence>
<comment type="caution">
    <text evidence="6">The sequence shown here is derived from an EMBL/GenBank/DDBJ whole genome shotgun (WGS) entry which is preliminary data.</text>
</comment>
<dbReference type="AlphaFoldDB" id="A0AAJ1Y9J0"/>
<evidence type="ECO:0000256" key="3">
    <source>
        <dbReference type="ARBA" id="ARBA00022833"/>
    </source>
</evidence>
<dbReference type="GO" id="GO:0008270">
    <property type="term" value="F:zinc ion binding"/>
    <property type="evidence" value="ECO:0007669"/>
    <property type="project" value="UniProtKB-KW"/>
</dbReference>
<gene>
    <name evidence="6" type="ORF">RDT67_07440</name>
</gene>
<accession>A0AAJ1Y9J0</accession>
<dbReference type="NCBIfam" id="TIGR02419">
    <property type="entry name" value="C4_traR_proteo"/>
    <property type="match status" value="1"/>
</dbReference>
<reference evidence="6" key="1">
    <citation type="submission" date="2023-08" db="EMBL/GenBank/DDBJ databases">
        <title>The Comparative Genomic Analysis of Yersiniaceae from Polar Regions.</title>
        <authorList>
            <person name="Goncharov A."/>
            <person name="Aslanov B."/>
            <person name="Kolodzhieva V."/>
            <person name="Azarov D."/>
            <person name="Mochov A."/>
            <person name="Lebedeva E."/>
        </authorList>
    </citation>
    <scope>NUCLEOTIDE SEQUENCE</scope>
    <source>
        <strain evidence="6">Vf</strain>
    </source>
</reference>
<dbReference type="Pfam" id="PF01258">
    <property type="entry name" value="zf-dskA_traR"/>
    <property type="match status" value="1"/>
</dbReference>
<dbReference type="EMBL" id="JAVIGA010000005">
    <property type="protein sequence ID" value="MDQ9126258.1"/>
    <property type="molecule type" value="Genomic_DNA"/>
</dbReference>
<evidence type="ECO:0000256" key="1">
    <source>
        <dbReference type="ARBA" id="ARBA00022723"/>
    </source>
</evidence>
<dbReference type="RefSeq" id="WP_309046999.1">
    <property type="nucleotide sequence ID" value="NZ_JAVIGA010000005.1"/>
</dbReference>
<dbReference type="SUPFAM" id="SSF57716">
    <property type="entry name" value="Glucocorticoid receptor-like (DNA-binding domain)"/>
    <property type="match status" value="1"/>
</dbReference>
<keyword evidence="3" id="KW-0862">Zinc</keyword>
<evidence type="ECO:0000259" key="5">
    <source>
        <dbReference type="Pfam" id="PF01258"/>
    </source>
</evidence>
<protein>
    <submittedName>
        <fullName evidence="6">TraR/DksA family transcriptional regulator</fullName>
    </submittedName>
</protein>
<dbReference type="InterPro" id="IPR012783">
    <property type="entry name" value="Znf_C4_TraR"/>
</dbReference>
<evidence type="ECO:0000256" key="4">
    <source>
        <dbReference type="PROSITE-ProRule" id="PRU00510"/>
    </source>
</evidence>
<name>A0AAJ1Y9J0_SERFO</name>
<keyword evidence="1" id="KW-0479">Metal-binding</keyword>